<evidence type="ECO:0000256" key="1">
    <source>
        <dbReference type="ARBA" id="ARBA00001941"/>
    </source>
</evidence>
<dbReference type="InterPro" id="IPR011330">
    <property type="entry name" value="Glyco_hydro/deAcase_b/a-brl"/>
</dbReference>
<dbReference type="GO" id="GO:0005886">
    <property type="term" value="C:plasma membrane"/>
    <property type="evidence" value="ECO:0007669"/>
    <property type="project" value="UniProtKB-SubCell"/>
</dbReference>
<dbReference type="OrthoDB" id="3001618at2759"/>
<protein>
    <recommendedName>
        <fullName evidence="13">NodB homology domain-containing protein</fullName>
    </recommendedName>
</protein>
<evidence type="ECO:0000313" key="14">
    <source>
        <dbReference type="EMBL" id="KAF5346467.1"/>
    </source>
</evidence>
<evidence type="ECO:0000313" key="15">
    <source>
        <dbReference type="Proteomes" id="UP000559027"/>
    </source>
</evidence>
<evidence type="ECO:0000259" key="13">
    <source>
        <dbReference type="PROSITE" id="PS51677"/>
    </source>
</evidence>
<keyword evidence="8" id="KW-0472">Membrane</keyword>
<dbReference type="GO" id="GO:0016810">
    <property type="term" value="F:hydrolase activity, acting on carbon-nitrogen (but not peptide) bonds"/>
    <property type="evidence" value="ECO:0007669"/>
    <property type="project" value="InterPro"/>
</dbReference>
<feature type="region of interest" description="Disordered" evidence="12">
    <location>
        <begin position="67"/>
        <end position="128"/>
    </location>
</feature>
<keyword evidence="3" id="KW-1003">Cell membrane</keyword>
<evidence type="ECO:0000256" key="10">
    <source>
        <dbReference type="ARBA" id="ARBA00023288"/>
    </source>
</evidence>
<dbReference type="Gene3D" id="3.20.20.370">
    <property type="entry name" value="Glycoside hydrolase/deacetylase"/>
    <property type="match status" value="1"/>
</dbReference>
<keyword evidence="6" id="KW-0732">Signal</keyword>
<dbReference type="Pfam" id="PF01522">
    <property type="entry name" value="Polysacc_deac_1"/>
    <property type="match status" value="1"/>
</dbReference>
<evidence type="ECO:0000256" key="8">
    <source>
        <dbReference type="ARBA" id="ARBA00023136"/>
    </source>
</evidence>
<feature type="compositionally biased region" description="Polar residues" evidence="12">
    <location>
        <begin position="276"/>
        <end position="296"/>
    </location>
</feature>
<keyword evidence="11" id="KW-0961">Cell wall biogenesis/degradation</keyword>
<evidence type="ECO:0000256" key="3">
    <source>
        <dbReference type="ARBA" id="ARBA00022475"/>
    </source>
</evidence>
<dbReference type="InterPro" id="IPR002509">
    <property type="entry name" value="NODB_dom"/>
</dbReference>
<keyword evidence="15" id="KW-1185">Reference proteome</keyword>
<reference evidence="14 15" key="1">
    <citation type="journal article" date="2020" name="ISME J.">
        <title>Uncovering the hidden diversity of litter-decomposition mechanisms in mushroom-forming fungi.</title>
        <authorList>
            <person name="Floudas D."/>
            <person name="Bentzer J."/>
            <person name="Ahren D."/>
            <person name="Johansson T."/>
            <person name="Persson P."/>
            <person name="Tunlid A."/>
        </authorList>
    </citation>
    <scope>NUCLEOTIDE SEQUENCE [LARGE SCALE GENOMIC DNA]</scope>
    <source>
        <strain evidence="14 15">CBS 146.42</strain>
    </source>
</reference>
<comment type="cofactor">
    <cofactor evidence="1">
        <name>Co(2+)</name>
        <dbReference type="ChEBI" id="CHEBI:48828"/>
    </cofactor>
</comment>
<dbReference type="GO" id="GO:0005975">
    <property type="term" value="P:carbohydrate metabolic process"/>
    <property type="evidence" value="ECO:0007669"/>
    <property type="project" value="InterPro"/>
</dbReference>
<evidence type="ECO:0000256" key="5">
    <source>
        <dbReference type="ARBA" id="ARBA00022723"/>
    </source>
</evidence>
<dbReference type="GO" id="GO:0071555">
    <property type="term" value="P:cell wall organization"/>
    <property type="evidence" value="ECO:0007669"/>
    <property type="project" value="UniProtKB-KW"/>
</dbReference>
<dbReference type="SUPFAM" id="SSF88713">
    <property type="entry name" value="Glycoside hydrolase/deacetylase"/>
    <property type="match status" value="1"/>
</dbReference>
<keyword evidence="5" id="KW-0479">Metal-binding</keyword>
<evidence type="ECO:0000256" key="11">
    <source>
        <dbReference type="ARBA" id="ARBA00023316"/>
    </source>
</evidence>
<dbReference type="GO" id="GO:0046872">
    <property type="term" value="F:metal ion binding"/>
    <property type="evidence" value="ECO:0007669"/>
    <property type="project" value="UniProtKB-KW"/>
</dbReference>
<feature type="domain" description="NodB homology" evidence="13">
    <location>
        <begin position="142"/>
        <end position="326"/>
    </location>
</feature>
<evidence type="ECO:0000256" key="9">
    <source>
        <dbReference type="ARBA" id="ARBA00023277"/>
    </source>
</evidence>
<keyword evidence="7" id="KW-0378">Hydrolase</keyword>
<dbReference type="Proteomes" id="UP000559027">
    <property type="component" value="Unassembled WGS sequence"/>
</dbReference>
<comment type="caution">
    <text evidence="14">The sequence shown here is derived from an EMBL/GenBank/DDBJ whole genome shotgun (WGS) entry which is preliminary data.</text>
</comment>
<accession>A0A8H5FRV2</accession>
<sequence>MIPSTASLSSLPPTMNSLGSLASFGSLGPLSSLSLGLICTATTASGSVIPFEQIPVVRGALPIAQGNRECDEDNRGNSRSRVYARGPPAGERTDPVPSKGGPKRGDGRADGSLPKGPEPKVGADTPGMKSPGFVITECTVPGTAALTFDDGPYLYTEEISRTLKENDAVGTFFFNGQNFGCINDPTNAARVKAAYDAGHQVASHTWSHKDLATLSQDEALSEMASVSQAIEDIIKVRPAFMRPPFGSYNDETLKAAAELDQDVVLWNLDSGDSVGAPSSESQSRYEQAAQQKSPILSLNHETHETTVREVLPAAIKTLKDAGYRLVSVAECVGKEPYLKDNTKPLPKSNLSCS</sequence>
<dbReference type="GO" id="GO:0098552">
    <property type="term" value="C:side of membrane"/>
    <property type="evidence" value="ECO:0007669"/>
    <property type="project" value="UniProtKB-KW"/>
</dbReference>
<dbReference type="EMBL" id="JAACJO010000031">
    <property type="protein sequence ID" value="KAF5346467.1"/>
    <property type="molecule type" value="Genomic_DNA"/>
</dbReference>
<keyword evidence="10" id="KW-0449">Lipoprotein</keyword>
<feature type="region of interest" description="Disordered" evidence="12">
    <location>
        <begin position="274"/>
        <end position="296"/>
    </location>
</feature>
<keyword evidence="4" id="KW-0325">Glycoprotein</keyword>
<evidence type="ECO:0000256" key="12">
    <source>
        <dbReference type="SAM" id="MobiDB-lite"/>
    </source>
</evidence>
<dbReference type="CDD" id="cd10951">
    <property type="entry name" value="CE4_ClCDA_like"/>
    <property type="match status" value="1"/>
</dbReference>
<dbReference type="PROSITE" id="PS51677">
    <property type="entry name" value="NODB"/>
    <property type="match status" value="1"/>
</dbReference>
<gene>
    <name evidence="14" type="ORF">D9756_010073</name>
</gene>
<dbReference type="PANTHER" id="PTHR46471:SF2">
    <property type="entry name" value="CHITIN DEACETYLASE-RELATED"/>
    <property type="match status" value="1"/>
</dbReference>
<evidence type="ECO:0000256" key="2">
    <source>
        <dbReference type="ARBA" id="ARBA00004609"/>
    </source>
</evidence>
<evidence type="ECO:0000256" key="4">
    <source>
        <dbReference type="ARBA" id="ARBA00022622"/>
    </source>
</evidence>
<keyword evidence="4" id="KW-0336">GPI-anchor</keyword>
<name>A0A8H5FRV2_9AGAR</name>
<evidence type="ECO:0000256" key="6">
    <source>
        <dbReference type="ARBA" id="ARBA00022729"/>
    </source>
</evidence>
<keyword evidence="9" id="KW-0119">Carbohydrate metabolism</keyword>
<proteinExistence type="predicted"/>
<dbReference type="PANTHER" id="PTHR46471">
    <property type="entry name" value="CHITIN DEACETYLASE"/>
    <property type="match status" value="1"/>
</dbReference>
<dbReference type="AlphaFoldDB" id="A0A8H5FRV2"/>
<evidence type="ECO:0000256" key="7">
    <source>
        <dbReference type="ARBA" id="ARBA00022801"/>
    </source>
</evidence>
<organism evidence="14 15">
    <name type="scientific">Leucocoprinus leucothites</name>
    <dbReference type="NCBI Taxonomy" id="201217"/>
    <lineage>
        <taxon>Eukaryota</taxon>
        <taxon>Fungi</taxon>
        <taxon>Dikarya</taxon>
        <taxon>Basidiomycota</taxon>
        <taxon>Agaricomycotina</taxon>
        <taxon>Agaricomycetes</taxon>
        <taxon>Agaricomycetidae</taxon>
        <taxon>Agaricales</taxon>
        <taxon>Agaricineae</taxon>
        <taxon>Agaricaceae</taxon>
        <taxon>Leucocoprinus</taxon>
    </lineage>
</organism>
<comment type="subcellular location">
    <subcellularLocation>
        <location evidence="2">Cell membrane</location>
        <topology evidence="2">Lipid-anchor</topology>
        <topology evidence="2">GPI-anchor</topology>
    </subcellularLocation>
</comment>